<evidence type="ECO:0000313" key="1">
    <source>
        <dbReference type="EMBL" id="KYN16194.1"/>
    </source>
</evidence>
<proteinExistence type="predicted"/>
<dbReference type="Proteomes" id="UP000078492">
    <property type="component" value="Unassembled WGS sequence"/>
</dbReference>
<dbReference type="EMBL" id="KQ980404">
    <property type="protein sequence ID" value="KYN16194.1"/>
    <property type="molecule type" value="Genomic_DNA"/>
</dbReference>
<reference evidence="1 2" key="1">
    <citation type="submission" date="2015-09" db="EMBL/GenBank/DDBJ databases">
        <title>Trachymyrmex cornetzi WGS genome.</title>
        <authorList>
            <person name="Nygaard S."/>
            <person name="Hu H."/>
            <person name="Boomsma J."/>
            <person name="Zhang G."/>
        </authorList>
    </citation>
    <scope>NUCLEOTIDE SEQUENCE [LARGE SCALE GENOMIC DNA]</scope>
    <source>
        <strain evidence="1">Tcor2-1</strain>
        <tissue evidence="1">Whole body</tissue>
    </source>
</reference>
<sequence length="210" mass="25068">MSLRKLFYSKQLHPEVKLICYLLLIRPIITYGCPIWYNISASLMEKIRSLERKCLRACPNLNRSAESDYMKYVSNKALYDTANIPHINNFIIGITRDHFLYASKIYQNSLVFSALYPNPMYFKKTFSSGFIPPEAFPYLDHKGYIQDLNYVPIIYHFPRHSNDKKIKYPENSNSKDTSILWRYNMDTPDFVKLKKKKDRSKYWWNLDPDY</sequence>
<name>A0A151J2D6_9HYME</name>
<evidence type="ECO:0000313" key="2">
    <source>
        <dbReference type="Proteomes" id="UP000078492"/>
    </source>
</evidence>
<organism evidence="1 2">
    <name type="scientific">Trachymyrmex cornetzi</name>
    <dbReference type="NCBI Taxonomy" id="471704"/>
    <lineage>
        <taxon>Eukaryota</taxon>
        <taxon>Metazoa</taxon>
        <taxon>Ecdysozoa</taxon>
        <taxon>Arthropoda</taxon>
        <taxon>Hexapoda</taxon>
        <taxon>Insecta</taxon>
        <taxon>Pterygota</taxon>
        <taxon>Neoptera</taxon>
        <taxon>Endopterygota</taxon>
        <taxon>Hymenoptera</taxon>
        <taxon>Apocrita</taxon>
        <taxon>Aculeata</taxon>
        <taxon>Formicoidea</taxon>
        <taxon>Formicidae</taxon>
        <taxon>Myrmicinae</taxon>
        <taxon>Trachymyrmex</taxon>
    </lineage>
</organism>
<accession>A0A151J2D6</accession>
<dbReference type="AlphaFoldDB" id="A0A151J2D6"/>
<protein>
    <submittedName>
        <fullName evidence="1">Uncharacterized protein</fullName>
    </submittedName>
</protein>
<gene>
    <name evidence="1" type="ORF">ALC57_11547</name>
</gene>
<keyword evidence="2" id="KW-1185">Reference proteome</keyword>